<feature type="compositionally biased region" description="Low complexity" evidence="1">
    <location>
        <begin position="374"/>
        <end position="383"/>
    </location>
</feature>
<evidence type="ECO:0000313" key="4">
    <source>
        <dbReference type="Proteomes" id="UP000621266"/>
    </source>
</evidence>
<feature type="domain" description="THIF-type NAD/FAD binding fold" evidence="2">
    <location>
        <begin position="130"/>
        <end position="360"/>
    </location>
</feature>
<dbReference type="NCBIfam" id="TIGR03882">
    <property type="entry name" value="cyclo_dehyd_2"/>
    <property type="match status" value="1"/>
</dbReference>
<dbReference type="InterPro" id="IPR000594">
    <property type="entry name" value="ThiF_NAD_FAD-bd"/>
</dbReference>
<evidence type="ECO:0000259" key="2">
    <source>
        <dbReference type="Pfam" id="PF00899"/>
    </source>
</evidence>
<organism evidence="3 4">
    <name type="scientific">Streptomyces lycii</name>
    <dbReference type="NCBI Taxonomy" id="2654337"/>
    <lineage>
        <taxon>Bacteria</taxon>
        <taxon>Bacillati</taxon>
        <taxon>Actinomycetota</taxon>
        <taxon>Actinomycetes</taxon>
        <taxon>Kitasatosporales</taxon>
        <taxon>Streptomycetaceae</taxon>
        <taxon>Streptomyces</taxon>
    </lineage>
</organism>
<proteinExistence type="predicted"/>
<reference evidence="3 4" key="1">
    <citation type="submission" date="2019-10" db="EMBL/GenBank/DDBJ databases">
        <title>Streptomyces tenebrisbrunneis sp.nov., an endogenous actinomycete isolated from of Lycium ruthenicum.</title>
        <authorList>
            <person name="Ma L."/>
        </authorList>
    </citation>
    <scope>NUCLEOTIDE SEQUENCE [LARGE SCALE GENOMIC DNA]</scope>
    <source>
        <strain evidence="3 4">TRM 66187</strain>
    </source>
</reference>
<dbReference type="SUPFAM" id="SSF69572">
    <property type="entry name" value="Activating enzymes of the ubiquitin-like proteins"/>
    <property type="match status" value="1"/>
</dbReference>
<evidence type="ECO:0000256" key="1">
    <source>
        <dbReference type="SAM" id="MobiDB-lite"/>
    </source>
</evidence>
<dbReference type="RefSeq" id="WP_098749966.1">
    <property type="nucleotide sequence ID" value="NZ_WHPN01000403.1"/>
</dbReference>
<dbReference type="Proteomes" id="UP000621266">
    <property type="component" value="Unassembled WGS sequence"/>
</dbReference>
<dbReference type="InterPro" id="IPR035985">
    <property type="entry name" value="Ubiquitin-activating_enz"/>
</dbReference>
<accession>A0ABQ7FF25</accession>
<feature type="region of interest" description="Disordered" evidence="1">
    <location>
        <begin position="82"/>
        <end position="102"/>
    </location>
</feature>
<protein>
    <submittedName>
        <fullName evidence="3">TOMM leader peptide-binding protein</fullName>
    </submittedName>
</protein>
<feature type="compositionally biased region" description="Low complexity" evidence="1">
    <location>
        <begin position="88"/>
        <end position="98"/>
    </location>
</feature>
<dbReference type="EMBL" id="WHPN01000403">
    <property type="protein sequence ID" value="KAF4405817.1"/>
    <property type="molecule type" value="Genomic_DNA"/>
</dbReference>
<evidence type="ECO:0000313" key="3">
    <source>
        <dbReference type="EMBL" id="KAF4405817.1"/>
    </source>
</evidence>
<gene>
    <name evidence="3" type="ORF">GCU69_28280</name>
</gene>
<feature type="region of interest" description="Disordered" evidence="1">
    <location>
        <begin position="372"/>
        <end position="409"/>
    </location>
</feature>
<feature type="compositionally biased region" description="Low complexity" evidence="1">
    <location>
        <begin position="188"/>
        <end position="198"/>
    </location>
</feature>
<dbReference type="Pfam" id="PF00899">
    <property type="entry name" value="ThiF"/>
    <property type="match status" value="1"/>
</dbReference>
<comment type="caution">
    <text evidence="3">The sequence shown here is derived from an EMBL/GenBank/DDBJ whole genome shotgun (WGS) entry which is preliminary data.</text>
</comment>
<dbReference type="InterPro" id="IPR022291">
    <property type="entry name" value="Bacteriocin_synth_cyclodeHase"/>
</dbReference>
<name>A0ABQ7FF25_9ACTN</name>
<keyword evidence="4" id="KW-1185">Reference proteome</keyword>
<feature type="region of interest" description="Disordered" evidence="1">
    <location>
        <begin position="169"/>
        <end position="216"/>
    </location>
</feature>
<dbReference type="Gene3D" id="3.40.50.720">
    <property type="entry name" value="NAD(P)-binding Rossmann-like Domain"/>
    <property type="match status" value="2"/>
</dbReference>
<sequence>MHPMIKPALRRGWRDRRTVQFGATPAHAVVLGPVDTATGSFLSLLDGTRGLPLLRKEAAGLGLREDRVDELLRRLGAAGLLDDRAPGRGRSSGTRGSSAVPDRLLPDLASLSLVHPDPGAAARRLAARGEARVQVRGAGRVGSAVAATLSAAGVGRVDVMDGGCVEPWDTGPGGLPGTAAGERRDAAAGKAVRAAAPGRRTRRTGAGAGPEARDPEGGLALTVLAPRDGLAAHAPDPAVAEPLLSAGIPHLYAGVLEGTGVVGPLVLPGESACAGCVQELRAEQDPGRPRLLAQWRSGSGPAAVPACDIALATVVAGLAAAHALSFLDGRPPVSAGARLEFTLPDLAWEAQPVPPHPECGCGAAGAAERPYSWDGGVPPRDGPVGAGLGAGVAGSSPPEERSGVGGAHV</sequence>